<reference evidence="2" key="1">
    <citation type="journal article" date="2019" name="Int. J. Syst. Evol. Microbiol.">
        <title>The Global Catalogue of Microorganisms (GCM) 10K type strain sequencing project: providing services to taxonomists for standard genome sequencing and annotation.</title>
        <authorList>
            <consortium name="The Broad Institute Genomics Platform"/>
            <consortium name="The Broad Institute Genome Sequencing Center for Infectious Disease"/>
            <person name="Wu L."/>
            <person name="Ma J."/>
        </authorList>
    </citation>
    <scope>NUCLEOTIDE SEQUENCE [LARGE SCALE GENOMIC DNA]</scope>
    <source>
        <strain evidence="2">JCM 31696</strain>
    </source>
</reference>
<name>A0ABW3C9Y8_9ACTN</name>
<feature type="non-terminal residue" evidence="1">
    <location>
        <position position="1"/>
    </location>
</feature>
<organism evidence="1 2">
    <name type="scientific">Actinomadura adrarensis</name>
    <dbReference type="NCBI Taxonomy" id="1819600"/>
    <lineage>
        <taxon>Bacteria</taxon>
        <taxon>Bacillati</taxon>
        <taxon>Actinomycetota</taxon>
        <taxon>Actinomycetes</taxon>
        <taxon>Streptosporangiales</taxon>
        <taxon>Thermomonosporaceae</taxon>
        <taxon>Actinomadura</taxon>
    </lineage>
</organism>
<accession>A0ABW3C9Y8</accession>
<comment type="caution">
    <text evidence="1">The sequence shown here is derived from an EMBL/GenBank/DDBJ whole genome shotgun (WGS) entry which is preliminary data.</text>
</comment>
<keyword evidence="2" id="KW-1185">Reference proteome</keyword>
<evidence type="ECO:0000313" key="1">
    <source>
        <dbReference type="EMBL" id="MFD0851335.1"/>
    </source>
</evidence>
<dbReference type="EMBL" id="JBHTIR010000373">
    <property type="protein sequence ID" value="MFD0851335.1"/>
    <property type="molecule type" value="Genomic_DNA"/>
</dbReference>
<protein>
    <submittedName>
        <fullName evidence="1">Uncharacterized protein</fullName>
    </submittedName>
</protein>
<evidence type="ECO:0000313" key="2">
    <source>
        <dbReference type="Proteomes" id="UP001597083"/>
    </source>
</evidence>
<dbReference type="Proteomes" id="UP001597083">
    <property type="component" value="Unassembled WGS sequence"/>
</dbReference>
<proteinExistence type="predicted"/>
<gene>
    <name evidence="1" type="ORF">ACFQ07_03855</name>
</gene>
<sequence>AAIEDRVEVRSRTVGSTALPLTGARLRGLLAAASDEEYREVVERLVEHRRTPTRRVAVSFMVPDRHDWVEECFAATQHYDGGWGFWRMLFASLGSSRHVDLAVGVVQRTEGCCGPGTGRS</sequence>